<keyword evidence="1" id="KW-1185">Reference proteome</keyword>
<accession>A0A914QIC5</accession>
<reference evidence="2" key="1">
    <citation type="submission" date="2022-11" db="UniProtKB">
        <authorList>
            <consortium name="WormBaseParasite"/>
        </authorList>
    </citation>
    <scope>IDENTIFICATION</scope>
</reference>
<dbReference type="InterPro" id="IPR036770">
    <property type="entry name" value="Ankyrin_rpt-contain_sf"/>
</dbReference>
<proteinExistence type="predicted"/>
<protein>
    <submittedName>
        <fullName evidence="2">Ankyrin repeat protein</fullName>
    </submittedName>
</protein>
<dbReference type="SMART" id="SM00248">
    <property type="entry name" value="ANK"/>
    <property type="match status" value="2"/>
</dbReference>
<dbReference type="PANTHER" id="PTHR44207">
    <property type="entry name" value="SURFACE ANTIGEN BSPA-LIKE-RELATED"/>
    <property type="match status" value="1"/>
</dbReference>
<dbReference type="Gene3D" id="1.25.40.20">
    <property type="entry name" value="Ankyrin repeat-containing domain"/>
    <property type="match status" value="1"/>
</dbReference>
<evidence type="ECO:0000313" key="2">
    <source>
        <dbReference type="WBParaSite" id="PDA_v2.g3320.t1"/>
    </source>
</evidence>
<dbReference type="AlphaFoldDB" id="A0A914QIC5"/>
<dbReference type="InterPro" id="IPR002110">
    <property type="entry name" value="Ankyrin_rpt"/>
</dbReference>
<evidence type="ECO:0000313" key="1">
    <source>
        <dbReference type="Proteomes" id="UP000887578"/>
    </source>
</evidence>
<dbReference type="Proteomes" id="UP000887578">
    <property type="component" value="Unplaced"/>
</dbReference>
<name>A0A914QIC5_9BILA</name>
<organism evidence="1 2">
    <name type="scientific">Panagrolaimus davidi</name>
    <dbReference type="NCBI Taxonomy" id="227884"/>
    <lineage>
        <taxon>Eukaryota</taxon>
        <taxon>Metazoa</taxon>
        <taxon>Ecdysozoa</taxon>
        <taxon>Nematoda</taxon>
        <taxon>Chromadorea</taxon>
        <taxon>Rhabditida</taxon>
        <taxon>Tylenchina</taxon>
        <taxon>Panagrolaimomorpha</taxon>
        <taxon>Panagrolaimoidea</taxon>
        <taxon>Panagrolaimidae</taxon>
        <taxon>Panagrolaimus</taxon>
    </lineage>
</organism>
<dbReference type="WBParaSite" id="PDA_v2.g3320.t1">
    <property type="protein sequence ID" value="PDA_v2.g3320.t1"/>
    <property type="gene ID" value="PDA_v2.g3320"/>
</dbReference>
<dbReference type="Pfam" id="PF12796">
    <property type="entry name" value="Ank_2"/>
    <property type="match status" value="1"/>
</dbReference>
<dbReference type="SUPFAM" id="SSF48403">
    <property type="entry name" value="Ankyrin repeat"/>
    <property type="match status" value="1"/>
</dbReference>
<sequence length="130" mass="14714">MERFYDTIIKNFLDAAATGNIQHVKEAIKEYKVNIMAINDNHDNALILAALNGHYDMIEYLLSQIPEIEDQKICIESGNQLGITPIIAACASGNYQILLKLLEVYKNENFFELPVTDMGNTCLGIAWFWT</sequence>